<evidence type="ECO:0000313" key="1">
    <source>
        <dbReference type="EMBL" id="AHJ86925.1"/>
    </source>
</evidence>
<organism evidence="1 2">
    <name type="scientific">Salmonella phage STP4-a</name>
    <dbReference type="NCBI Taxonomy" id="1445860"/>
    <lineage>
        <taxon>Viruses</taxon>
        <taxon>Duplodnaviria</taxon>
        <taxon>Heunggongvirae</taxon>
        <taxon>Uroviricota</taxon>
        <taxon>Caudoviricetes</taxon>
        <taxon>Pantevenvirales</taxon>
        <taxon>Straboviridae</taxon>
        <taxon>Tevenvirinae</taxon>
        <taxon>Gelderlandvirus</taxon>
        <taxon>Gelderlandvirus stp4a</taxon>
    </lineage>
</organism>
<proteinExistence type="predicted"/>
<dbReference type="KEGG" id="vg:23681088"/>
<accession>A0A0B4L908</accession>
<gene>
    <name evidence="1" type="ORF">STP4a_070</name>
</gene>
<sequence>MNLTGLKLTVKPEVFKVKHELGDVIDYFRDMGVIPGDELVISKCYTSFTDTGEITGITSVYFPRLNMTLSVEESNNRSKIILGKWALSRWALFTSCHITGNPDCVISLFDTPNTKSDGI</sequence>
<protein>
    <submittedName>
        <fullName evidence="1">Uncharacterized protein</fullName>
    </submittedName>
</protein>
<evidence type="ECO:0000313" key="2">
    <source>
        <dbReference type="Proteomes" id="UP000032000"/>
    </source>
</evidence>
<reference evidence="1" key="1">
    <citation type="submission" date="2015-06" db="EMBL/GenBank/DDBJ databases">
        <title>Genomic characterization of STP4-a, a novel T4 virulent phage infecting Salmonella.</title>
        <authorList>
            <person name="Li M."/>
            <person name="Wang J."/>
            <person name="Lin H."/>
            <person name="Han F."/>
        </authorList>
    </citation>
    <scope>NUCLEOTIDE SEQUENCE [LARGE SCALE GENOMIC DNA]</scope>
</reference>
<keyword evidence="2" id="KW-1185">Reference proteome</keyword>
<dbReference type="Proteomes" id="UP000032000">
    <property type="component" value="Segment"/>
</dbReference>
<dbReference type="GeneID" id="23681088"/>
<name>A0A0B4L908_9CAUD</name>
<dbReference type="RefSeq" id="YP_009126278.1">
    <property type="nucleotide sequence ID" value="NC_026607.2"/>
</dbReference>
<dbReference type="EMBL" id="KJ000058">
    <property type="protein sequence ID" value="AHJ86925.1"/>
    <property type="molecule type" value="Genomic_DNA"/>
</dbReference>